<proteinExistence type="predicted"/>
<feature type="transmembrane region" description="Helical" evidence="1">
    <location>
        <begin position="12"/>
        <end position="33"/>
    </location>
</feature>
<accession>A0A9X3IS14</accession>
<evidence type="ECO:0000313" key="3">
    <source>
        <dbReference type="EMBL" id="MCY0964404.1"/>
    </source>
</evidence>
<evidence type="ECO:0000256" key="1">
    <source>
        <dbReference type="SAM" id="Phobius"/>
    </source>
</evidence>
<keyword evidence="4" id="KW-1185">Reference proteome</keyword>
<keyword evidence="1" id="KW-1133">Transmembrane helix</keyword>
<dbReference type="Pfam" id="PF07963">
    <property type="entry name" value="N_methyl"/>
    <property type="match status" value="1"/>
</dbReference>
<dbReference type="InterPro" id="IPR054402">
    <property type="entry name" value="Tt1218-like_dom"/>
</dbReference>
<reference evidence="3" key="1">
    <citation type="submission" date="2022-11" db="EMBL/GenBank/DDBJ databases">
        <title>Parathalassolutuus dongxingensis gen. nov., sp. nov., a novel member of family Oceanospirillaceae isolated from a coastal shrimp pond in Guangxi, China.</title>
        <authorList>
            <person name="Chen H."/>
        </authorList>
    </citation>
    <scope>NUCLEOTIDE SEQUENCE</scope>
    <source>
        <strain evidence="3">G-43</strain>
    </source>
</reference>
<dbReference type="EMBL" id="JAPNOA010000016">
    <property type="protein sequence ID" value="MCY0964404.1"/>
    <property type="molecule type" value="Genomic_DNA"/>
</dbReference>
<protein>
    <submittedName>
        <fullName evidence="3">Prepilin-type N-terminal cleavage/methylation domain-containing protein</fullName>
    </submittedName>
</protein>
<dbReference type="RefSeq" id="WP_283172621.1">
    <property type="nucleotide sequence ID" value="NZ_JAPNOA010000016.1"/>
</dbReference>
<evidence type="ECO:0000313" key="4">
    <source>
        <dbReference type="Proteomes" id="UP001150830"/>
    </source>
</evidence>
<organism evidence="3 4">
    <name type="scientific">Parathalassolituus penaei</name>
    <dbReference type="NCBI Taxonomy" id="2997323"/>
    <lineage>
        <taxon>Bacteria</taxon>
        <taxon>Pseudomonadati</taxon>
        <taxon>Pseudomonadota</taxon>
        <taxon>Gammaproteobacteria</taxon>
        <taxon>Oceanospirillales</taxon>
        <taxon>Oceanospirillaceae</taxon>
        <taxon>Parathalassolituus</taxon>
    </lineage>
</organism>
<dbReference type="Proteomes" id="UP001150830">
    <property type="component" value="Unassembled WGS sequence"/>
</dbReference>
<keyword evidence="1" id="KW-0472">Membrane</keyword>
<sequence>MRYSPIRQQGYTLIEVMITVVISIIGLAGIAALQLEVNRSTEDAGGRTQASWMLEDLTNRIRANSAAASAYDTGGVAVDCSAPPTPMCSNQYNGNNITIADATCTAATLAASDLWDVACSSNWEVSGSVFTRKSASDFIATPQLIVTFTDGAVDDHVQISLSWDARSGGQDANGNFIYVDSDDIQDRTLTLTTEFTP</sequence>
<dbReference type="InterPro" id="IPR012902">
    <property type="entry name" value="N_methyl_site"/>
</dbReference>
<keyword evidence="1" id="KW-0812">Transmembrane</keyword>
<dbReference type="AlphaFoldDB" id="A0A9X3IS14"/>
<gene>
    <name evidence="3" type="ORF">OUO13_04330</name>
</gene>
<evidence type="ECO:0000259" key="2">
    <source>
        <dbReference type="Pfam" id="PF22150"/>
    </source>
</evidence>
<dbReference type="PROSITE" id="PS00409">
    <property type="entry name" value="PROKAR_NTER_METHYL"/>
    <property type="match status" value="1"/>
</dbReference>
<feature type="domain" description="Type IV pilin Tt1218-like" evidence="2">
    <location>
        <begin position="32"/>
        <end position="115"/>
    </location>
</feature>
<name>A0A9X3IS14_9GAMM</name>
<dbReference type="NCBIfam" id="TIGR02532">
    <property type="entry name" value="IV_pilin_GFxxxE"/>
    <property type="match status" value="1"/>
</dbReference>
<comment type="caution">
    <text evidence="3">The sequence shown here is derived from an EMBL/GenBank/DDBJ whole genome shotgun (WGS) entry which is preliminary data.</text>
</comment>
<dbReference type="Pfam" id="PF22150">
    <property type="entry name" value="Tt1218-like"/>
    <property type="match status" value="1"/>
</dbReference>